<protein>
    <recommendedName>
        <fullName evidence="3">DUF4283 domain-containing protein</fullName>
    </recommendedName>
</protein>
<dbReference type="InterPro" id="IPR040256">
    <property type="entry name" value="At4g02000-like"/>
</dbReference>
<evidence type="ECO:0000313" key="1">
    <source>
        <dbReference type="EMBL" id="MBA0583951.1"/>
    </source>
</evidence>
<accession>A0A7J8P3X8</accession>
<feature type="non-terminal residue" evidence="1">
    <location>
        <position position="1"/>
    </location>
</feature>
<proteinExistence type="predicted"/>
<comment type="caution">
    <text evidence="1">The sequence shown here is derived from an EMBL/GenBank/DDBJ whole genome shotgun (WGS) entry which is preliminary data.</text>
</comment>
<evidence type="ECO:0000313" key="2">
    <source>
        <dbReference type="Proteomes" id="UP000593578"/>
    </source>
</evidence>
<dbReference type="PANTHER" id="PTHR31286:SF99">
    <property type="entry name" value="DUF4283 DOMAIN-CONTAINING PROTEIN"/>
    <property type="match status" value="1"/>
</dbReference>
<sequence length="362" mass="39881">MDGNGQTVQEEIVAKDSYNIKLMADSSDPNGSVGMEEDFKLQDEDVMTEIEKDDFDRVVWVVFDHYLSVRTWAIGSMIGSVYRIDARTDAAVKGRFARLAVSVDLKKPLVSKVRINGRIQIVEYQGLPNICLSCGLFGHTSLLCTENKSPAAEDAGRTVGGNNRFGGSKFSVLEAEWEETRINNHRVSESIGTGVMEENLMIFSFKNETVIEVRKGTSFLERKIVEAANGDAGVRRRDVRVKGKRLIGNFGLKSIRRHATFRDIEIESHGTGAGKENNMFKFGATEKESLGEGSKLVLEDNIKKRNPLDGKSSYNVQPPVDVSAAMEGIVGNLHKALEHSNVGFTSLIEGENLTVVPDHDVG</sequence>
<reference evidence="1 2" key="1">
    <citation type="journal article" date="2019" name="Genome Biol. Evol.">
        <title>Insights into the evolution of the New World diploid cottons (Gossypium, subgenus Houzingenia) based on genome sequencing.</title>
        <authorList>
            <person name="Grover C.E."/>
            <person name="Arick M.A. 2nd"/>
            <person name="Thrash A."/>
            <person name="Conover J.L."/>
            <person name="Sanders W.S."/>
            <person name="Peterson D.G."/>
            <person name="Frelichowski J.E."/>
            <person name="Scheffler J.A."/>
            <person name="Scheffler B.E."/>
            <person name="Wendel J.F."/>
        </authorList>
    </citation>
    <scope>NUCLEOTIDE SEQUENCE [LARGE SCALE GENOMIC DNA]</scope>
    <source>
        <strain evidence="1">8</strain>
        <tissue evidence="1">Leaf</tissue>
    </source>
</reference>
<gene>
    <name evidence="1" type="ORF">Gorai_014787</name>
</gene>
<organism evidence="1 2">
    <name type="scientific">Gossypium raimondii</name>
    <name type="common">Peruvian cotton</name>
    <name type="synonym">Gossypium klotzschianum subsp. raimondii</name>
    <dbReference type="NCBI Taxonomy" id="29730"/>
    <lineage>
        <taxon>Eukaryota</taxon>
        <taxon>Viridiplantae</taxon>
        <taxon>Streptophyta</taxon>
        <taxon>Embryophyta</taxon>
        <taxon>Tracheophyta</taxon>
        <taxon>Spermatophyta</taxon>
        <taxon>Magnoliopsida</taxon>
        <taxon>eudicotyledons</taxon>
        <taxon>Gunneridae</taxon>
        <taxon>Pentapetalae</taxon>
        <taxon>rosids</taxon>
        <taxon>malvids</taxon>
        <taxon>Malvales</taxon>
        <taxon>Malvaceae</taxon>
        <taxon>Malvoideae</taxon>
        <taxon>Gossypium</taxon>
    </lineage>
</organism>
<dbReference type="EMBL" id="JABEZZ010000004">
    <property type="protein sequence ID" value="MBA0583951.1"/>
    <property type="molecule type" value="Genomic_DNA"/>
</dbReference>
<evidence type="ECO:0008006" key="3">
    <source>
        <dbReference type="Google" id="ProtNLM"/>
    </source>
</evidence>
<dbReference type="AlphaFoldDB" id="A0A7J8P3X8"/>
<dbReference type="PANTHER" id="PTHR31286">
    <property type="entry name" value="GLYCINE-RICH CELL WALL STRUCTURAL PROTEIN 1.8-LIKE"/>
    <property type="match status" value="1"/>
</dbReference>
<name>A0A7J8P3X8_GOSRA</name>
<dbReference type="Proteomes" id="UP000593578">
    <property type="component" value="Unassembled WGS sequence"/>
</dbReference>